<dbReference type="Proteomes" id="UP000256970">
    <property type="component" value="Unassembled WGS sequence"/>
</dbReference>
<dbReference type="InterPro" id="IPR038279">
    <property type="entry name" value="Ndc10_dom2_sf"/>
</dbReference>
<dbReference type="AlphaFoldDB" id="A0A383VHD8"/>
<keyword evidence="1" id="KW-0175">Coiled coil</keyword>
<keyword evidence="5" id="KW-1185">Reference proteome</keyword>
<dbReference type="GO" id="GO:0003677">
    <property type="term" value="F:DNA binding"/>
    <property type="evidence" value="ECO:0007669"/>
    <property type="project" value="InterPro"/>
</dbReference>
<feature type="region of interest" description="Disordered" evidence="2">
    <location>
        <begin position="642"/>
        <end position="662"/>
    </location>
</feature>
<feature type="region of interest" description="Disordered" evidence="2">
    <location>
        <begin position="363"/>
        <end position="412"/>
    </location>
</feature>
<evidence type="ECO:0000256" key="2">
    <source>
        <dbReference type="SAM" id="MobiDB-lite"/>
    </source>
</evidence>
<accession>A0A383VHD8</accession>
<dbReference type="EMBL" id="FNXT01000342">
    <property type="protein sequence ID" value="SZX63796.1"/>
    <property type="molecule type" value="Genomic_DNA"/>
</dbReference>
<evidence type="ECO:0000313" key="4">
    <source>
        <dbReference type="EMBL" id="SZX63796.1"/>
    </source>
</evidence>
<dbReference type="SUPFAM" id="SSF56349">
    <property type="entry name" value="DNA breaking-rejoining enzymes"/>
    <property type="match status" value="1"/>
</dbReference>
<dbReference type="PROSITE" id="PS51898">
    <property type="entry name" value="TYR_RECOMBINASE"/>
    <property type="match status" value="1"/>
</dbReference>
<dbReference type="GO" id="GO:0015074">
    <property type="term" value="P:DNA integration"/>
    <property type="evidence" value="ECO:0007669"/>
    <property type="project" value="InterPro"/>
</dbReference>
<organism evidence="4 5">
    <name type="scientific">Tetradesmus obliquus</name>
    <name type="common">Green alga</name>
    <name type="synonym">Acutodesmus obliquus</name>
    <dbReference type="NCBI Taxonomy" id="3088"/>
    <lineage>
        <taxon>Eukaryota</taxon>
        <taxon>Viridiplantae</taxon>
        <taxon>Chlorophyta</taxon>
        <taxon>core chlorophytes</taxon>
        <taxon>Chlorophyceae</taxon>
        <taxon>CS clade</taxon>
        <taxon>Sphaeropleales</taxon>
        <taxon>Scenedesmaceae</taxon>
        <taxon>Tetradesmus</taxon>
    </lineage>
</organism>
<sequence length="1013" mass="107927">MAQSISVLQPPGTGKTLQTRPNFKGMLRAKLPELCAVGALARWLVVRIALQSESIPEPRSKRWKQFYLWPGRQGKEMSRNNHAKMMRKLFGQLGVETAKITHELRIFATQLMYEMGVSLEVIQRIGAWLLDPFGTAYIVPGFTAEALLALAFWAGAAQKDFTGYWAERFMVAVPEELIQLLMPGLAALEAAVAAAIAAGKPDAVAANLAKLLRMLAVVAVQDALELAAGYPGNPVHKMLLQHERFKLLLEKYRFTKAWGGFEAQRPLGVKEAVMKMLAEQTEAIKQHVSQAVAGAGIAANSAAELNWQGYEQLQQAAQEDQRAEQQHSLTVGQVMSTLQKVAEGKLKPSAKLVQRIRQQEVVQADPQLAAEDSAPISEDGAASSEDGASSSDADADEGPGAGQDTAPPTNPAAVAAAASAAAAAAAGGAAAAAVAACPPVSSAGGSAAAAPAAAADGMAAEPDVQVTMAVDAPAEEFSTPSGTKYSSKALSRRTAATLTPGGMHFTAFFTGEEQRQQQPPQQQQQLKLQEQQLGCLGALPQQQQQQQQQPRTHAKMQLQPNLQMAALQQALQQQQQQQQQQPRTHAKMQLQPNLQMAALQQALQQQQQALQQQQQMLLQQQQQQQQMLQQLAHICGAGEVSQQRPLQRQQQEKEQEQQQQQHMPFEMQLQLSPRVAAALQQQQQQQQLLELQQRSSSIQQTMGGVDPIASIWQPLISSQPDLNAALGPAGNSCMVDGAGAASARQAALLLAALETREDRQVAKFMGGMAALLAAGEQSSAAATAGADPCATAAAGDRVPSAAAVAAATAAAAGYLQAAAAAPGSSAAAAAAAGSGVQHPAAVKPGSKGTGTAVKIGFPDLSKHTSVEELAAWYYVDALRDTGKTPQQLEAAGADDGYQWRGGQQHRPQRWAEYVQLLKAIEAARDRLTDKACTASQTPHRVARVEPVAAARELDAQRTLLRLSVCEYREFLNHTGKGYRKGRAAAAALPVEQWGQLPPELQAELQEAQQEAAD</sequence>
<evidence type="ECO:0000259" key="3">
    <source>
        <dbReference type="PROSITE" id="PS51898"/>
    </source>
</evidence>
<feature type="region of interest" description="Disordered" evidence="2">
    <location>
        <begin position="569"/>
        <end position="588"/>
    </location>
</feature>
<feature type="region of interest" description="Disordered" evidence="2">
    <location>
        <begin position="473"/>
        <end position="492"/>
    </location>
</feature>
<name>A0A383VHD8_TETOB</name>
<dbReference type="InterPro" id="IPR002104">
    <property type="entry name" value="Integrase_catalytic"/>
</dbReference>
<feature type="domain" description="Tyr recombinase" evidence="3">
    <location>
        <begin position="1"/>
        <end position="152"/>
    </location>
</feature>
<feature type="compositionally biased region" description="Low complexity" evidence="2">
    <location>
        <begin position="377"/>
        <end position="392"/>
    </location>
</feature>
<dbReference type="Gene3D" id="1.10.443.20">
    <property type="entry name" value="Centromere DNA-binding protein complex CBF3 subunit, domain 2"/>
    <property type="match status" value="1"/>
</dbReference>
<feature type="coiled-coil region" evidence="1">
    <location>
        <begin position="596"/>
        <end position="630"/>
    </location>
</feature>
<protein>
    <recommendedName>
        <fullName evidence="3">Tyr recombinase domain-containing protein</fullName>
    </recommendedName>
</protein>
<proteinExistence type="predicted"/>
<feature type="compositionally biased region" description="Low complexity" evidence="2">
    <location>
        <begin position="569"/>
        <end position="581"/>
    </location>
</feature>
<dbReference type="GO" id="GO:0006310">
    <property type="term" value="P:DNA recombination"/>
    <property type="evidence" value="ECO:0007669"/>
    <property type="project" value="InterPro"/>
</dbReference>
<dbReference type="InterPro" id="IPR011010">
    <property type="entry name" value="DNA_brk_join_enz"/>
</dbReference>
<gene>
    <name evidence="4" type="ORF">BQ4739_LOCUS4341</name>
</gene>
<reference evidence="4 5" key="1">
    <citation type="submission" date="2016-10" db="EMBL/GenBank/DDBJ databases">
        <authorList>
            <person name="Cai Z."/>
        </authorList>
    </citation>
    <scope>NUCLEOTIDE SEQUENCE [LARGE SCALE GENOMIC DNA]</scope>
</reference>
<feature type="compositionally biased region" description="Polar residues" evidence="2">
    <location>
        <begin position="478"/>
        <end position="492"/>
    </location>
</feature>
<evidence type="ECO:0000256" key="1">
    <source>
        <dbReference type="SAM" id="Coils"/>
    </source>
</evidence>
<evidence type="ECO:0000313" key="5">
    <source>
        <dbReference type="Proteomes" id="UP000256970"/>
    </source>
</evidence>